<evidence type="ECO:0000313" key="2">
    <source>
        <dbReference type="Proteomes" id="UP001050691"/>
    </source>
</evidence>
<dbReference type="Proteomes" id="UP001050691">
    <property type="component" value="Unassembled WGS sequence"/>
</dbReference>
<proteinExistence type="predicted"/>
<reference evidence="1" key="1">
    <citation type="submission" date="2021-10" db="EMBL/GenBank/DDBJ databases">
        <title>De novo Genome Assembly of Clathrus columnatus (Basidiomycota, Fungi) Using Illumina and Nanopore Sequence Data.</title>
        <authorList>
            <person name="Ogiso-Tanaka E."/>
            <person name="Itagaki H."/>
            <person name="Hosoya T."/>
            <person name="Hosaka K."/>
        </authorList>
    </citation>
    <scope>NUCLEOTIDE SEQUENCE</scope>
    <source>
        <strain evidence="1">MO-923</strain>
    </source>
</reference>
<keyword evidence="2" id="KW-1185">Reference proteome</keyword>
<organism evidence="1 2">
    <name type="scientific">Clathrus columnatus</name>
    <dbReference type="NCBI Taxonomy" id="1419009"/>
    <lineage>
        <taxon>Eukaryota</taxon>
        <taxon>Fungi</taxon>
        <taxon>Dikarya</taxon>
        <taxon>Basidiomycota</taxon>
        <taxon>Agaricomycotina</taxon>
        <taxon>Agaricomycetes</taxon>
        <taxon>Phallomycetidae</taxon>
        <taxon>Phallales</taxon>
        <taxon>Clathraceae</taxon>
        <taxon>Clathrus</taxon>
    </lineage>
</organism>
<sequence>MDGMSRLPERFLSVPRKPDVYDQGNWWRLRSAWPQKVVEEPRLYPPPHPIQPPFQMSYPNELGPDSSGTCSPVKKLRSLTLNPITNEACGLTALPRFNNLNLPFEIKKKQSKVGNIKPLDADEIRTGRTGIARAGLNRIMWEQGQDLIKQCQTPQPDNE</sequence>
<dbReference type="AlphaFoldDB" id="A0AAV5APR3"/>
<accession>A0AAV5APR3</accession>
<name>A0AAV5APR3_9AGAM</name>
<evidence type="ECO:0000313" key="1">
    <source>
        <dbReference type="EMBL" id="GJJ15498.1"/>
    </source>
</evidence>
<dbReference type="EMBL" id="BPWL01000011">
    <property type="protein sequence ID" value="GJJ15498.1"/>
    <property type="molecule type" value="Genomic_DNA"/>
</dbReference>
<comment type="caution">
    <text evidence="1">The sequence shown here is derived from an EMBL/GenBank/DDBJ whole genome shotgun (WGS) entry which is preliminary data.</text>
</comment>
<protein>
    <submittedName>
        <fullName evidence="1">Uncharacterized protein</fullName>
    </submittedName>
</protein>
<gene>
    <name evidence="1" type="ORF">Clacol_009776</name>
</gene>